<keyword evidence="2" id="KW-1185">Reference proteome</keyword>
<dbReference type="NCBIfam" id="TIGR01200">
    <property type="entry name" value="GLPGLI"/>
    <property type="match status" value="1"/>
</dbReference>
<accession>A0A554VFQ7</accession>
<dbReference type="Pfam" id="PF09697">
    <property type="entry name" value="Porph_ging"/>
    <property type="match status" value="1"/>
</dbReference>
<evidence type="ECO:0000313" key="1">
    <source>
        <dbReference type="EMBL" id="TSE06075.1"/>
    </source>
</evidence>
<dbReference type="InterPro" id="IPR005901">
    <property type="entry name" value="GLPGLI"/>
</dbReference>
<gene>
    <name evidence="1" type="ORF">FOF46_20715</name>
</gene>
<dbReference type="AlphaFoldDB" id="A0A554VFQ7"/>
<dbReference type="Proteomes" id="UP000318833">
    <property type="component" value="Unassembled WGS sequence"/>
</dbReference>
<dbReference type="RefSeq" id="WP_143917759.1">
    <property type="nucleotide sequence ID" value="NZ_CANMIK010000053.1"/>
</dbReference>
<sequence>MKKNVNLFFLILPVILCAQSYEIKYERFFSGIHGNLQEIAEKINNKKDKNEDEHKIEQILTYSNGVSICGSSIEEFEVEDKEKSNEHVIATHQVETVDYYKNQKDNILVQNYINWSPMIYGEDILVKSELFKYEWEITNQKTVISGYPCTMAKTINENGYKVLAWFTDKIGINDGPDTYWGLPGLILQLQINDRVLVIATSVKKLKKDVKIVEPTTKGKIMTPKEFKEFKKEMHKPRTMTTPDGKVITISGFGNN</sequence>
<protein>
    <submittedName>
        <fullName evidence="1">GLPGLI family protein</fullName>
    </submittedName>
</protein>
<name>A0A554VFQ7_9FLAO</name>
<dbReference type="EMBL" id="VLNR01000050">
    <property type="protein sequence ID" value="TSE06075.1"/>
    <property type="molecule type" value="Genomic_DNA"/>
</dbReference>
<comment type="caution">
    <text evidence="1">The sequence shown here is derived from an EMBL/GenBank/DDBJ whole genome shotgun (WGS) entry which is preliminary data.</text>
</comment>
<organism evidence="1 2">
    <name type="scientific">Aquimarina algiphila</name>
    <dbReference type="NCBI Taxonomy" id="2047982"/>
    <lineage>
        <taxon>Bacteria</taxon>
        <taxon>Pseudomonadati</taxon>
        <taxon>Bacteroidota</taxon>
        <taxon>Flavobacteriia</taxon>
        <taxon>Flavobacteriales</taxon>
        <taxon>Flavobacteriaceae</taxon>
        <taxon>Aquimarina</taxon>
    </lineage>
</organism>
<evidence type="ECO:0000313" key="2">
    <source>
        <dbReference type="Proteomes" id="UP000318833"/>
    </source>
</evidence>
<reference evidence="1 2" key="1">
    <citation type="submission" date="2019-07" db="EMBL/GenBank/DDBJ databases">
        <title>The draft genome sequence of Aquimarina algiphila M91.</title>
        <authorList>
            <person name="Meng X."/>
        </authorList>
    </citation>
    <scope>NUCLEOTIDE SEQUENCE [LARGE SCALE GENOMIC DNA]</scope>
    <source>
        <strain evidence="1 2">M91</strain>
    </source>
</reference>
<dbReference type="OrthoDB" id="1068986at2"/>
<proteinExistence type="predicted"/>